<dbReference type="Proteomes" id="UP000217790">
    <property type="component" value="Unassembled WGS sequence"/>
</dbReference>
<protein>
    <recommendedName>
        <fullName evidence="3">NAD(P)-binding domain-containing protein</fullName>
    </recommendedName>
</protein>
<accession>A0A2H3CDF0</accession>
<keyword evidence="2" id="KW-1185">Reference proteome</keyword>
<dbReference type="OrthoDB" id="419598at2759"/>
<dbReference type="InterPro" id="IPR036291">
    <property type="entry name" value="NAD(P)-bd_dom_sf"/>
</dbReference>
<dbReference type="PANTHER" id="PTHR43162:SF1">
    <property type="entry name" value="PRESTALK A DIFFERENTIATION PROTEIN A"/>
    <property type="match status" value="1"/>
</dbReference>
<dbReference type="InParanoid" id="A0A2H3CDF0"/>
<organism evidence="1 2">
    <name type="scientific">Armillaria gallica</name>
    <name type="common">Bulbous honey fungus</name>
    <name type="synonym">Armillaria bulbosa</name>
    <dbReference type="NCBI Taxonomy" id="47427"/>
    <lineage>
        <taxon>Eukaryota</taxon>
        <taxon>Fungi</taxon>
        <taxon>Dikarya</taxon>
        <taxon>Basidiomycota</taxon>
        <taxon>Agaricomycotina</taxon>
        <taxon>Agaricomycetes</taxon>
        <taxon>Agaricomycetidae</taxon>
        <taxon>Agaricales</taxon>
        <taxon>Marasmiineae</taxon>
        <taxon>Physalacriaceae</taxon>
        <taxon>Armillaria</taxon>
    </lineage>
</organism>
<dbReference type="PANTHER" id="PTHR43162">
    <property type="match status" value="1"/>
</dbReference>
<dbReference type="EMBL" id="KZ293735">
    <property type="protein sequence ID" value="PBK81091.1"/>
    <property type="molecule type" value="Genomic_DNA"/>
</dbReference>
<evidence type="ECO:0000313" key="2">
    <source>
        <dbReference type="Proteomes" id="UP000217790"/>
    </source>
</evidence>
<evidence type="ECO:0000313" key="1">
    <source>
        <dbReference type="EMBL" id="PBK81091.1"/>
    </source>
</evidence>
<name>A0A2H3CDF0_ARMGA</name>
<dbReference type="Gene3D" id="3.40.50.720">
    <property type="entry name" value="NAD(P)-binding Rossmann-like Domain"/>
    <property type="match status" value="1"/>
</dbReference>
<dbReference type="STRING" id="47427.A0A2H3CDF0"/>
<proteinExistence type="predicted"/>
<dbReference type="InterPro" id="IPR051604">
    <property type="entry name" value="Ergot_Alk_Oxidoreductase"/>
</dbReference>
<gene>
    <name evidence="1" type="ORF">ARMGADRAFT_1171559</name>
</gene>
<evidence type="ECO:0008006" key="3">
    <source>
        <dbReference type="Google" id="ProtNLM"/>
    </source>
</evidence>
<dbReference type="AlphaFoldDB" id="A0A2H3CDF0"/>
<dbReference type="SUPFAM" id="SSF51735">
    <property type="entry name" value="NAD(P)-binding Rossmann-fold domains"/>
    <property type="match status" value="1"/>
</dbReference>
<sequence length="226" mass="25578">MTILLTGGTGQTASRIAHVLKDANQSVPLTSRKNIVPEPFKGVKFVWYDPSTFENVFAADPNIDRVYLVAPEATSEVFPLMKPFIDLAVQKGVKRFFLLTTSTMTDNYPLMSQRELFDGVPVNHQGKEHDHKRVCRRKDWIHIRRRDCAEVVVSVLTDEKSHDTDHITTGLELLTDDDVAAIFTDVLGRKDYPHMYRCRTVEGEIHLVWSSIRFIGHALVSGGPEC</sequence>
<reference evidence="2" key="1">
    <citation type="journal article" date="2017" name="Nat. Ecol. Evol.">
        <title>Genome expansion and lineage-specific genetic innovations in the forest pathogenic fungi Armillaria.</title>
        <authorList>
            <person name="Sipos G."/>
            <person name="Prasanna A.N."/>
            <person name="Walter M.C."/>
            <person name="O'Connor E."/>
            <person name="Balint B."/>
            <person name="Krizsan K."/>
            <person name="Kiss B."/>
            <person name="Hess J."/>
            <person name="Varga T."/>
            <person name="Slot J."/>
            <person name="Riley R."/>
            <person name="Boka B."/>
            <person name="Rigling D."/>
            <person name="Barry K."/>
            <person name="Lee J."/>
            <person name="Mihaltcheva S."/>
            <person name="LaButti K."/>
            <person name="Lipzen A."/>
            <person name="Waldron R."/>
            <person name="Moloney N.M."/>
            <person name="Sperisen C."/>
            <person name="Kredics L."/>
            <person name="Vagvoelgyi C."/>
            <person name="Patrignani A."/>
            <person name="Fitzpatrick D."/>
            <person name="Nagy I."/>
            <person name="Doyle S."/>
            <person name="Anderson J.B."/>
            <person name="Grigoriev I.V."/>
            <person name="Gueldener U."/>
            <person name="Muensterkoetter M."/>
            <person name="Nagy L.G."/>
        </authorList>
    </citation>
    <scope>NUCLEOTIDE SEQUENCE [LARGE SCALE GENOMIC DNA]</scope>
    <source>
        <strain evidence="2">Ar21-2</strain>
    </source>
</reference>